<dbReference type="EMBL" id="PEVA01000128">
    <property type="protein sequence ID" value="PIV08393.1"/>
    <property type="molecule type" value="Genomic_DNA"/>
</dbReference>
<organism evidence="10 11">
    <name type="scientific">Candidatus Roizmanbacteria bacterium CG03_land_8_20_14_0_80_39_12</name>
    <dbReference type="NCBI Taxonomy" id="1974847"/>
    <lineage>
        <taxon>Bacteria</taxon>
        <taxon>Candidatus Roizmaniibacteriota</taxon>
    </lineage>
</organism>
<feature type="transmembrane region" description="Helical" evidence="8">
    <location>
        <begin position="295"/>
        <end position="315"/>
    </location>
</feature>
<evidence type="ECO:0000256" key="4">
    <source>
        <dbReference type="ARBA" id="ARBA00022679"/>
    </source>
</evidence>
<comment type="subcellular location">
    <subcellularLocation>
        <location evidence="1">Cell membrane</location>
        <topology evidence="1">Multi-pass membrane protein</topology>
    </subcellularLocation>
</comment>
<feature type="transmembrane region" description="Helical" evidence="8">
    <location>
        <begin position="114"/>
        <end position="133"/>
    </location>
</feature>
<protein>
    <recommendedName>
        <fullName evidence="9">Glycosyltransferase RgtA/B/C/D-like domain-containing protein</fullName>
    </recommendedName>
</protein>
<feature type="domain" description="Glycosyltransferase RgtA/B/C/D-like" evidence="9">
    <location>
        <begin position="66"/>
        <end position="229"/>
    </location>
</feature>
<feature type="transmembrane region" description="Helical" evidence="8">
    <location>
        <begin position="221"/>
        <end position="239"/>
    </location>
</feature>
<keyword evidence="4" id="KW-0808">Transferase</keyword>
<dbReference type="InterPro" id="IPR050297">
    <property type="entry name" value="LipidA_mod_glycosyltrf_83"/>
</dbReference>
<accession>A0A2M7BSF5</accession>
<feature type="transmembrane region" description="Helical" evidence="8">
    <location>
        <begin position="56"/>
        <end position="75"/>
    </location>
</feature>
<feature type="transmembrane region" description="Helical" evidence="8">
    <location>
        <begin position="322"/>
        <end position="340"/>
    </location>
</feature>
<proteinExistence type="predicted"/>
<evidence type="ECO:0000256" key="1">
    <source>
        <dbReference type="ARBA" id="ARBA00004651"/>
    </source>
</evidence>
<sequence>MTSSGRTKFNVLFSVIVLGLLGSFIIFFRFNSIPKTLTFDEIEFAKLALSLDKGGYVPYSPLATGHATLYFYVLLFSMKMFGISSFALRLPSAVFGVLSVLIFYFVLQKSVKKMVWWLPFVGTFLLITTRWYFNFARFGFEGTFVLLLELVSLFFFLHYLDHREKKWLISSGLFAGLAYNSYQPGRLFFALILTALFLFILERSKKRLDFSFFSKQSAQTFLAFLIPFIVIITPLSVYLSQHRDVRIYQQLYPVNNEMSVGEKFQFFSRNVVSTTLMFSVRGDVNGRHNYPNKAALNPIMSALFMLGMLLCLFHLKNRMNQLYILYFSIAVFPTLFTYPWENPNMLRTFTCLPAIMYFSVSAIGWTYHLLETKYHLRYRTLIVGIFLIVCISAMYDVRTYFVF</sequence>
<evidence type="ECO:0000256" key="3">
    <source>
        <dbReference type="ARBA" id="ARBA00022676"/>
    </source>
</evidence>
<evidence type="ECO:0000256" key="8">
    <source>
        <dbReference type="SAM" id="Phobius"/>
    </source>
</evidence>
<keyword evidence="5 8" id="KW-0812">Transmembrane</keyword>
<keyword evidence="3" id="KW-0328">Glycosyltransferase</keyword>
<feature type="transmembrane region" description="Helical" evidence="8">
    <location>
        <begin position="180"/>
        <end position="201"/>
    </location>
</feature>
<keyword evidence="6 8" id="KW-1133">Transmembrane helix</keyword>
<feature type="transmembrane region" description="Helical" evidence="8">
    <location>
        <begin position="140"/>
        <end position="160"/>
    </location>
</feature>
<name>A0A2M7BSF5_9BACT</name>
<keyword evidence="2" id="KW-1003">Cell membrane</keyword>
<keyword evidence="7 8" id="KW-0472">Membrane</keyword>
<dbReference type="GO" id="GO:0016763">
    <property type="term" value="F:pentosyltransferase activity"/>
    <property type="evidence" value="ECO:0007669"/>
    <property type="project" value="TreeGrafter"/>
</dbReference>
<evidence type="ECO:0000313" key="10">
    <source>
        <dbReference type="EMBL" id="PIV08393.1"/>
    </source>
</evidence>
<reference evidence="11" key="1">
    <citation type="submission" date="2017-09" db="EMBL/GenBank/DDBJ databases">
        <title>Depth-based differentiation of microbial function through sediment-hosted aquifers and enrichment of novel symbionts in the deep terrestrial subsurface.</title>
        <authorList>
            <person name="Probst A.J."/>
            <person name="Ladd B."/>
            <person name="Jarett J.K."/>
            <person name="Geller-Mcgrath D.E."/>
            <person name="Sieber C.M.K."/>
            <person name="Emerson J.B."/>
            <person name="Anantharaman K."/>
            <person name="Thomas B.C."/>
            <person name="Malmstrom R."/>
            <person name="Stieglmeier M."/>
            <person name="Klingl A."/>
            <person name="Woyke T."/>
            <person name="Ryan C.M."/>
            <person name="Banfield J.F."/>
        </authorList>
    </citation>
    <scope>NUCLEOTIDE SEQUENCE [LARGE SCALE GENOMIC DNA]</scope>
</reference>
<feature type="non-terminal residue" evidence="10">
    <location>
        <position position="403"/>
    </location>
</feature>
<evidence type="ECO:0000256" key="5">
    <source>
        <dbReference type="ARBA" id="ARBA00022692"/>
    </source>
</evidence>
<dbReference type="AlphaFoldDB" id="A0A2M7BSF5"/>
<dbReference type="GO" id="GO:0005886">
    <property type="term" value="C:plasma membrane"/>
    <property type="evidence" value="ECO:0007669"/>
    <property type="project" value="UniProtKB-SubCell"/>
</dbReference>
<gene>
    <name evidence="10" type="ORF">COS52_02970</name>
</gene>
<feature type="transmembrane region" description="Helical" evidence="8">
    <location>
        <begin position="12"/>
        <end position="30"/>
    </location>
</feature>
<feature type="transmembrane region" description="Helical" evidence="8">
    <location>
        <begin position="378"/>
        <end position="395"/>
    </location>
</feature>
<dbReference type="InterPro" id="IPR038731">
    <property type="entry name" value="RgtA/B/C-like"/>
</dbReference>
<evidence type="ECO:0000256" key="7">
    <source>
        <dbReference type="ARBA" id="ARBA00023136"/>
    </source>
</evidence>
<evidence type="ECO:0000256" key="6">
    <source>
        <dbReference type="ARBA" id="ARBA00022989"/>
    </source>
</evidence>
<dbReference type="GO" id="GO:0010041">
    <property type="term" value="P:response to iron(III) ion"/>
    <property type="evidence" value="ECO:0007669"/>
    <property type="project" value="TreeGrafter"/>
</dbReference>
<evidence type="ECO:0000259" key="9">
    <source>
        <dbReference type="Pfam" id="PF13231"/>
    </source>
</evidence>
<dbReference type="GO" id="GO:0009103">
    <property type="term" value="P:lipopolysaccharide biosynthetic process"/>
    <property type="evidence" value="ECO:0007669"/>
    <property type="project" value="UniProtKB-ARBA"/>
</dbReference>
<dbReference type="Proteomes" id="UP000230119">
    <property type="component" value="Unassembled WGS sequence"/>
</dbReference>
<evidence type="ECO:0000256" key="2">
    <source>
        <dbReference type="ARBA" id="ARBA00022475"/>
    </source>
</evidence>
<dbReference type="PANTHER" id="PTHR33908">
    <property type="entry name" value="MANNOSYLTRANSFERASE YKCB-RELATED"/>
    <property type="match status" value="1"/>
</dbReference>
<feature type="transmembrane region" description="Helical" evidence="8">
    <location>
        <begin position="346"/>
        <end position="366"/>
    </location>
</feature>
<dbReference type="Pfam" id="PF13231">
    <property type="entry name" value="PMT_2"/>
    <property type="match status" value="1"/>
</dbReference>
<dbReference type="PANTHER" id="PTHR33908:SF3">
    <property type="entry name" value="UNDECAPRENYL PHOSPHATE-ALPHA-4-AMINO-4-DEOXY-L-ARABINOSE ARABINOSYL TRANSFERASE"/>
    <property type="match status" value="1"/>
</dbReference>
<evidence type="ECO:0000313" key="11">
    <source>
        <dbReference type="Proteomes" id="UP000230119"/>
    </source>
</evidence>
<feature type="transmembrane region" description="Helical" evidence="8">
    <location>
        <begin position="87"/>
        <end position="108"/>
    </location>
</feature>
<comment type="caution">
    <text evidence="10">The sequence shown here is derived from an EMBL/GenBank/DDBJ whole genome shotgun (WGS) entry which is preliminary data.</text>
</comment>